<dbReference type="Pfam" id="PF12693">
    <property type="entry name" value="GspL_C"/>
    <property type="match status" value="1"/>
</dbReference>
<evidence type="ECO:0000313" key="13">
    <source>
        <dbReference type="EMBL" id="UZW76229.1"/>
    </source>
</evidence>
<evidence type="ECO:0000256" key="3">
    <source>
        <dbReference type="ARBA" id="ARBA00022448"/>
    </source>
</evidence>
<gene>
    <name evidence="13" type="primary">gspL</name>
    <name evidence="13" type="ORF">NNL22_06515</name>
</gene>
<accession>A0A9E8HV03</accession>
<evidence type="ECO:0000256" key="9">
    <source>
        <dbReference type="ARBA" id="ARBA00023136"/>
    </source>
</evidence>
<dbReference type="Proteomes" id="UP001164472">
    <property type="component" value="Chromosome"/>
</dbReference>
<dbReference type="Gene3D" id="3.30.420.380">
    <property type="match status" value="1"/>
</dbReference>
<dbReference type="EMBL" id="CP101527">
    <property type="protein sequence ID" value="UZW76229.1"/>
    <property type="molecule type" value="Genomic_DNA"/>
</dbReference>
<dbReference type="PIRSF" id="PIRSF015761">
    <property type="entry name" value="Protein_L"/>
    <property type="match status" value="1"/>
</dbReference>
<evidence type="ECO:0000256" key="1">
    <source>
        <dbReference type="ARBA" id="ARBA00004377"/>
    </source>
</evidence>
<dbReference type="GO" id="GO:0005886">
    <property type="term" value="C:plasma membrane"/>
    <property type="evidence" value="ECO:0007669"/>
    <property type="project" value="UniProtKB-SubCell"/>
</dbReference>
<evidence type="ECO:0000256" key="2">
    <source>
        <dbReference type="ARBA" id="ARBA00005318"/>
    </source>
</evidence>
<keyword evidence="5" id="KW-0997">Cell inner membrane</keyword>
<dbReference type="InterPro" id="IPR043129">
    <property type="entry name" value="ATPase_NBD"/>
</dbReference>
<name>A0A9E8HV03_9ALTE</name>
<dbReference type="InterPro" id="IPR024230">
    <property type="entry name" value="GspL_cyto_dom"/>
</dbReference>
<keyword evidence="8" id="KW-1133">Transmembrane helix</keyword>
<dbReference type="NCBIfam" id="TIGR01709">
    <property type="entry name" value="typeII_sec_gspL"/>
    <property type="match status" value="1"/>
</dbReference>
<evidence type="ECO:0000256" key="6">
    <source>
        <dbReference type="ARBA" id="ARBA00022692"/>
    </source>
</evidence>
<feature type="domain" description="GspL cytoplasmic actin-ATPase-like" evidence="11">
    <location>
        <begin position="21"/>
        <end position="265"/>
    </location>
</feature>
<dbReference type="CDD" id="cd24017">
    <property type="entry name" value="ASKHA_T2SSL_N"/>
    <property type="match status" value="1"/>
</dbReference>
<evidence type="ECO:0000256" key="5">
    <source>
        <dbReference type="ARBA" id="ARBA00022519"/>
    </source>
</evidence>
<evidence type="ECO:0000256" key="7">
    <source>
        <dbReference type="ARBA" id="ARBA00022927"/>
    </source>
</evidence>
<sequence>MPNKLFIRALSLPENENQGLSNFEWALYARAGQKIAGGIAETFDSVQQLLDQNSINEVQIIGLIPANLISSTQVTIPGKQARFVQQALPFAVEEQLSEDIDNVHIALGDKLSNGNYAVEVINYTLFETYFEALNQTGLPVSAIYSDASLLPIQGVDAVIGFEDDWALVDIKPGTVTRVKLFNLVSYFDSVLVTDEDNDEVDKKQVSCFIPPGQADNLKIILAELQQSDGFEWTTHDLNVPMLELLCESWFQQGTKGINLCQGDFKIATAAAPSLKKWKAVAAVAGVWFVLQVGIDIGKGYYYQQEADKYAEQALQVYKGLFPAERRVSVNNLRRTLQGKLNMANTSQGNTDFLSLLSEAGYQYSKLQNNQNIEFKSVNYSDQRQELTIELRAGSFQQLDQLKNGLTSAGLGAKISSAINEQNSVRGRLSVTGS</sequence>
<keyword evidence="6" id="KW-0812">Transmembrane</keyword>
<evidence type="ECO:0000256" key="10">
    <source>
        <dbReference type="PIRNR" id="PIRNR015761"/>
    </source>
</evidence>
<dbReference type="GO" id="GO:0015627">
    <property type="term" value="C:type II protein secretion system complex"/>
    <property type="evidence" value="ECO:0007669"/>
    <property type="project" value="InterPro"/>
</dbReference>
<keyword evidence="7 10" id="KW-0653">Protein transport</keyword>
<dbReference type="SUPFAM" id="SSF53067">
    <property type="entry name" value="Actin-like ATPase domain"/>
    <property type="match status" value="1"/>
</dbReference>
<dbReference type="AlphaFoldDB" id="A0A9E8HV03"/>
<evidence type="ECO:0000256" key="8">
    <source>
        <dbReference type="ARBA" id="ARBA00022989"/>
    </source>
</evidence>
<reference evidence="13" key="1">
    <citation type="submission" date="2022-07" db="EMBL/GenBank/DDBJ databases">
        <title>Alkalimarinus sp. nov., isolated from gut of a Alitta virens.</title>
        <authorList>
            <person name="Yang A.I."/>
            <person name="Shin N.-R."/>
        </authorList>
    </citation>
    <scope>NUCLEOTIDE SEQUENCE</scope>
    <source>
        <strain evidence="13">FA028</strain>
    </source>
</reference>
<dbReference type="KEGG" id="asem:NNL22_06515"/>
<keyword evidence="3 10" id="KW-0813">Transport</keyword>
<evidence type="ECO:0000313" key="14">
    <source>
        <dbReference type="Proteomes" id="UP001164472"/>
    </source>
</evidence>
<evidence type="ECO:0000259" key="11">
    <source>
        <dbReference type="Pfam" id="PF05134"/>
    </source>
</evidence>
<dbReference type="Gene3D" id="3.30.1360.100">
    <property type="entry name" value="General secretion pathway protein M, EpsM"/>
    <property type="match status" value="1"/>
</dbReference>
<comment type="subcellular location">
    <subcellularLocation>
        <location evidence="1">Cell inner membrane</location>
        <topology evidence="1">Single-pass membrane protein</topology>
    </subcellularLocation>
</comment>
<proteinExistence type="inferred from homology"/>
<dbReference type="GO" id="GO:0009276">
    <property type="term" value="C:Gram-negative-bacterium-type cell wall"/>
    <property type="evidence" value="ECO:0007669"/>
    <property type="project" value="InterPro"/>
</dbReference>
<evidence type="ECO:0000256" key="4">
    <source>
        <dbReference type="ARBA" id="ARBA00022475"/>
    </source>
</evidence>
<keyword evidence="9" id="KW-0472">Membrane</keyword>
<organism evidence="13 14">
    <name type="scientific">Alkalimarinus sediminis</name>
    <dbReference type="NCBI Taxonomy" id="1632866"/>
    <lineage>
        <taxon>Bacteria</taxon>
        <taxon>Pseudomonadati</taxon>
        <taxon>Pseudomonadota</taxon>
        <taxon>Gammaproteobacteria</taxon>
        <taxon>Alteromonadales</taxon>
        <taxon>Alteromonadaceae</taxon>
        <taxon>Alkalimarinus</taxon>
    </lineage>
</organism>
<protein>
    <recommendedName>
        <fullName evidence="10">Type II secretion system protein L</fullName>
        <shortName evidence="10">T2SS protein L</shortName>
    </recommendedName>
</protein>
<dbReference type="Pfam" id="PF05134">
    <property type="entry name" value="T2SSL"/>
    <property type="match status" value="1"/>
</dbReference>
<evidence type="ECO:0000259" key="12">
    <source>
        <dbReference type="Pfam" id="PF12693"/>
    </source>
</evidence>
<comment type="function">
    <text evidence="10">Inner membrane component of the type II secretion system required for the energy-dependent secretion of extracellular factors such as proteases and toxins from the periplasm.</text>
</comment>
<comment type="similarity">
    <text evidence="2 10">Belongs to the GSP L family.</text>
</comment>
<keyword evidence="14" id="KW-1185">Reference proteome</keyword>
<dbReference type="RefSeq" id="WP_251812135.1">
    <property type="nucleotide sequence ID" value="NZ_CP101527.1"/>
</dbReference>
<keyword evidence="4" id="KW-1003">Cell membrane</keyword>
<dbReference type="InterPro" id="IPR007812">
    <property type="entry name" value="T2SS_protein-GspL"/>
</dbReference>
<dbReference type="GO" id="GO:0015628">
    <property type="term" value="P:protein secretion by the type II secretion system"/>
    <property type="evidence" value="ECO:0007669"/>
    <property type="project" value="InterPro"/>
</dbReference>
<dbReference type="InterPro" id="IPR025691">
    <property type="entry name" value="GspL_pp_dom"/>
</dbReference>
<feature type="domain" description="GspL periplasmic" evidence="12">
    <location>
        <begin position="274"/>
        <end position="430"/>
    </location>
</feature>